<feature type="region of interest" description="Disordered" evidence="1">
    <location>
        <begin position="22"/>
        <end position="72"/>
    </location>
</feature>
<sequence length="72" mass="8330">MQKKHAKGFFLDSSYRKGRALKSLLHRRSDGKDDEKETGDIYQGPKNRDFSNGVKDASDEDPHRRLKRAARI</sequence>
<feature type="compositionally biased region" description="Basic and acidic residues" evidence="1">
    <location>
        <begin position="27"/>
        <end position="39"/>
    </location>
</feature>
<gene>
    <name evidence="2" type="ORF">A2Y75_11705</name>
</gene>
<organism evidence="2 3">
    <name type="scientific">Candidatus Solincola sediminis</name>
    <dbReference type="NCBI Taxonomy" id="1797199"/>
    <lineage>
        <taxon>Bacteria</taxon>
        <taxon>Bacillati</taxon>
        <taxon>Actinomycetota</taxon>
        <taxon>Candidatus Geothermincolia</taxon>
        <taxon>Candidatus Geothermincolales</taxon>
        <taxon>Candidatus Geothermincolaceae</taxon>
        <taxon>Candidatus Solincola</taxon>
    </lineage>
</organism>
<comment type="caution">
    <text evidence="2">The sequence shown here is derived from an EMBL/GenBank/DDBJ whole genome shotgun (WGS) entry which is preliminary data.</text>
</comment>
<evidence type="ECO:0000256" key="1">
    <source>
        <dbReference type="SAM" id="MobiDB-lite"/>
    </source>
</evidence>
<evidence type="ECO:0000313" key="2">
    <source>
        <dbReference type="EMBL" id="OFW57897.1"/>
    </source>
</evidence>
<dbReference type="Proteomes" id="UP000177876">
    <property type="component" value="Unassembled WGS sequence"/>
</dbReference>
<protein>
    <submittedName>
        <fullName evidence="2">Uncharacterized protein</fullName>
    </submittedName>
</protein>
<reference evidence="2 3" key="1">
    <citation type="journal article" date="2016" name="Nat. Commun.">
        <title>Thousands of microbial genomes shed light on interconnected biogeochemical processes in an aquifer system.</title>
        <authorList>
            <person name="Anantharaman K."/>
            <person name="Brown C.T."/>
            <person name="Hug L.A."/>
            <person name="Sharon I."/>
            <person name="Castelle C.J."/>
            <person name="Probst A.J."/>
            <person name="Thomas B.C."/>
            <person name="Singh A."/>
            <person name="Wilkins M.J."/>
            <person name="Karaoz U."/>
            <person name="Brodie E.L."/>
            <person name="Williams K.H."/>
            <person name="Hubbard S.S."/>
            <person name="Banfield J.F."/>
        </authorList>
    </citation>
    <scope>NUCLEOTIDE SEQUENCE [LARGE SCALE GENOMIC DNA]</scope>
</reference>
<accession>A0A1F2WM67</accession>
<name>A0A1F2WM67_9ACTN</name>
<dbReference type="EMBL" id="MELK01000029">
    <property type="protein sequence ID" value="OFW57897.1"/>
    <property type="molecule type" value="Genomic_DNA"/>
</dbReference>
<proteinExistence type="predicted"/>
<evidence type="ECO:0000313" key="3">
    <source>
        <dbReference type="Proteomes" id="UP000177876"/>
    </source>
</evidence>
<dbReference type="AlphaFoldDB" id="A0A1F2WM67"/>